<protein>
    <submittedName>
        <fullName evidence="2">Uncharacterized protein</fullName>
    </submittedName>
</protein>
<feature type="compositionally biased region" description="Acidic residues" evidence="1">
    <location>
        <begin position="101"/>
        <end position="123"/>
    </location>
</feature>
<dbReference type="Proteomes" id="UP001278766">
    <property type="component" value="Unassembled WGS sequence"/>
</dbReference>
<evidence type="ECO:0000313" key="3">
    <source>
        <dbReference type="Proteomes" id="UP001278766"/>
    </source>
</evidence>
<feature type="region of interest" description="Disordered" evidence="1">
    <location>
        <begin position="140"/>
        <end position="161"/>
    </location>
</feature>
<comment type="caution">
    <text evidence="2">The sequence shown here is derived from an EMBL/GenBank/DDBJ whole genome shotgun (WGS) entry which is preliminary data.</text>
</comment>
<evidence type="ECO:0000256" key="1">
    <source>
        <dbReference type="SAM" id="MobiDB-lite"/>
    </source>
</evidence>
<reference evidence="2" key="2">
    <citation type="submission" date="2023-06" db="EMBL/GenBank/DDBJ databases">
        <authorList>
            <consortium name="Lawrence Berkeley National Laboratory"/>
            <person name="Haridas S."/>
            <person name="Hensen N."/>
            <person name="Bonometti L."/>
            <person name="Westerberg I."/>
            <person name="Brannstrom I.O."/>
            <person name="Guillou S."/>
            <person name="Cros-Aarteil S."/>
            <person name="Calhoun S."/>
            <person name="Kuo A."/>
            <person name="Mondo S."/>
            <person name="Pangilinan J."/>
            <person name="Riley R."/>
            <person name="Labutti K."/>
            <person name="Andreopoulos B."/>
            <person name="Lipzen A."/>
            <person name="Chen C."/>
            <person name="Yanf M."/>
            <person name="Daum C."/>
            <person name="Ng V."/>
            <person name="Clum A."/>
            <person name="Steindorff A."/>
            <person name="Ohm R."/>
            <person name="Martin F."/>
            <person name="Silar P."/>
            <person name="Natvig D."/>
            <person name="Lalanne C."/>
            <person name="Gautier V."/>
            <person name="Ament-Velasquez S.L."/>
            <person name="Kruys A."/>
            <person name="Hutchinson M.I."/>
            <person name="Powell A.J."/>
            <person name="Barry K."/>
            <person name="Miller A.N."/>
            <person name="Grigoriev I.V."/>
            <person name="Debuchy R."/>
            <person name="Gladieux P."/>
            <person name="Thoren M.H."/>
            <person name="Johannesson H."/>
        </authorList>
    </citation>
    <scope>NUCLEOTIDE SEQUENCE</scope>
    <source>
        <strain evidence="2">CBS 168.71</strain>
    </source>
</reference>
<dbReference type="GeneID" id="87839237"/>
<feature type="region of interest" description="Disordered" evidence="1">
    <location>
        <begin position="91"/>
        <end position="123"/>
    </location>
</feature>
<proteinExistence type="predicted"/>
<reference evidence="2" key="1">
    <citation type="journal article" date="2023" name="Mol. Phylogenet. Evol.">
        <title>Genome-scale phylogeny and comparative genomics of the fungal order Sordariales.</title>
        <authorList>
            <person name="Hensen N."/>
            <person name="Bonometti L."/>
            <person name="Westerberg I."/>
            <person name="Brannstrom I.O."/>
            <person name="Guillou S."/>
            <person name="Cros-Aarteil S."/>
            <person name="Calhoun S."/>
            <person name="Haridas S."/>
            <person name="Kuo A."/>
            <person name="Mondo S."/>
            <person name="Pangilinan J."/>
            <person name="Riley R."/>
            <person name="LaButti K."/>
            <person name="Andreopoulos B."/>
            <person name="Lipzen A."/>
            <person name="Chen C."/>
            <person name="Yan M."/>
            <person name="Daum C."/>
            <person name="Ng V."/>
            <person name="Clum A."/>
            <person name="Steindorff A."/>
            <person name="Ohm R.A."/>
            <person name="Martin F."/>
            <person name="Silar P."/>
            <person name="Natvig D.O."/>
            <person name="Lalanne C."/>
            <person name="Gautier V."/>
            <person name="Ament-Velasquez S.L."/>
            <person name="Kruys A."/>
            <person name="Hutchinson M.I."/>
            <person name="Powell A.J."/>
            <person name="Barry K."/>
            <person name="Miller A.N."/>
            <person name="Grigoriev I.V."/>
            <person name="Debuchy R."/>
            <person name="Gladieux P."/>
            <person name="Hiltunen Thoren M."/>
            <person name="Johannesson H."/>
        </authorList>
    </citation>
    <scope>NUCLEOTIDE SEQUENCE</scope>
    <source>
        <strain evidence="2">CBS 168.71</strain>
    </source>
</reference>
<accession>A0AAE0HF56</accession>
<name>A0AAE0HF56_9PEZI</name>
<keyword evidence="3" id="KW-1185">Reference proteome</keyword>
<evidence type="ECO:0000313" key="2">
    <source>
        <dbReference type="EMBL" id="KAK3295373.1"/>
    </source>
</evidence>
<dbReference type="AlphaFoldDB" id="A0AAE0HF56"/>
<organism evidence="2 3">
    <name type="scientific">Chaetomium fimeti</name>
    <dbReference type="NCBI Taxonomy" id="1854472"/>
    <lineage>
        <taxon>Eukaryota</taxon>
        <taxon>Fungi</taxon>
        <taxon>Dikarya</taxon>
        <taxon>Ascomycota</taxon>
        <taxon>Pezizomycotina</taxon>
        <taxon>Sordariomycetes</taxon>
        <taxon>Sordariomycetidae</taxon>
        <taxon>Sordariales</taxon>
        <taxon>Chaetomiaceae</taxon>
        <taxon>Chaetomium</taxon>
    </lineage>
</organism>
<dbReference type="EMBL" id="JAUEPN010000004">
    <property type="protein sequence ID" value="KAK3295373.1"/>
    <property type="molecule type" value="Genomic_DNA"/>
</dbReference>
<gene>
    <name evidence="2" type="ORF">B0H64DRAFT_373612</name>
</gene>
<sequence length="209" mass="23113">MCTGTLIRFFCPEAIMQNKLCPFYNPNGPTSVYRALWSPSEFVCCRNHDSRACITCPALRQPGNFRYSDTCSVVCDTCGARMKRDIDAEMEVRASVSGSEDTMDDESDDETTDVESDDSSIIDEEAERETEAAIEEADQLYNQEADPEVDEKAVEEADQGAGTEMDICDCPKCTNKCKNTTAMVTAEQSRPEFSITLTSPCGLKDQPQS</sequence>
<dbReference type="RefSeq" id="XP_062658887.1">
    <property type="nucleotide sequence ID" value="XM_062802289.1"/>
</dbReference>